<comment type="similarity">
    <text evidence="6">Belongs to the TRAPP small subunits family. TRAPPC4 subfamily.</text>
</comment>
<dbReference type="VEuPathDB" id="MicrosporidiaDB:H312_01554"/>
<dbReference type="Proteomes" id="UP000030655">
    <property type="component" value="Unassembled WGS sequence"/>
</dbReference>
<reference evidence="8 9" key="2">
    <citation type="submission" date="2014-03" db="EMBL/GenBank/DDBJ databases">
        <title>The Genome Sequence of Anncaliia algerae insect isolate PRA339.</title>
        <authorList>
            <consortium name="The Broad Institute Genome Sequencing Platform"/>
            <consortium name="The Broad Institute Genome Sequencing Center for Infectious Disease"/>
            <person name="Cuomo C."/>
            <person name="Becnel J."/>
            <person name="Sanscrainte N."/>
            <person name="Walker B."/>
            <person name="Young S.K."/>
            <person name="Zeng Q."/>
            <person name="Gargeya S."/>
            <person name="Fitzgerald M."/>
            <person name="Haas B."/>
            <person name="Abouelleil A."/>
            <person name="Alvarado L."/>
            <person name="Arachchi H.M."/>
            <person name="Berlin A.M."/>
            <person name="Chapman S.B."/>
            <person name="Dewar J."/>
            <person name="Goldberg J."/>
            <person name="Griggs A."/>
            <person name="Gujja S."/>
            <person name="Hansen M."/>
            <person name="Howarth C."/>
            <person name="Imamovic A."/>
            <person name="Larimer J."/>
            <person name="McCowan C."/>
            <person name="Murphy C."/>
            <person name="Neiman D."/>
            <person name="Pearson M."/>
            <person name="Priest M."/>
            <person name="Roberts A."/>
            <person name="Saif S."/>
            <person name="Shea T."/>
            <person name="Sisk P."/>
            <person name="Sykes S."/>
            <person name="Wortman J."/>
            <person name="Nusbaum C."/>
            <person name="Birren B."/>
        </authorList>
    </citation>
    <scope>NUCLEOTIDE SEQUENCE [LARGE SCALE GENOMIC DNA]</scope>
    <source>
        <strain evidence="8 9">PRA339</strain>
    </source>
</reference>
<evidence type="ECO:0000256" key="4">
    <source>
        <dbReference type="ARBA" id="ARBA00022892"/>
    </source>
</evidence>
<dbReference type="EMBL" id="KK365153">
    <property type="protein sequence ID" value="KCZ81007.1"/>
    <property type="molecule type" value="Genomic_DNA"/>
</dbReference>
<evidence type="ECO:0000256" key="1">
    <source>
        <dbReference type="ARBA" id="ARBA00004555"/>
    </source>
</evidence>
<dbReference type="OrthoDB" id="246406at2759"/>
<comment type="subcellular location">
    <subcellularLocation>
        <location evidence="7">Endoplasmic reticulum</location>
    </subcellularLocation>
    <subcellularLocation>
        <location evidence="7">Golgi apparatus</location>
        <location evidence="7">cis-Golgi network</location>
    </subcellularLocation>
    <subcellularLocation>
        <location evidence="1">Golgi apparatus</location>
    </subcellularLocation>
</comment>
<evidence type="ECO:0000256" key="5">
    <source>
        <dbReference type="ARBA" id="ARBA00023034"/>
    </source>
</evidence>
<dbReference type="GO" id="GO:0005783">
    <property type="term" value="C:endoplasmic reticulum"/>
    <property type="evidence" value="ECO:0007669"/>
    <property type="project" value="UniProtKB-SubCell"/>
</dbReference>
<reference evidence="9" key="1">
    <citation type="submission" date="2013-02" db="EMBL/GenBank/DDBJ databases">
        <authorList>
            <consortium name="The Broad Institute Genome Sequencing Platform"/>
            <person name="Cuomo C."/>
            <person name="Becnel J."/>
            <person name="Sanscrainte N."/>
            <person name="Walker B."/>
            <person name="Young S.K."/>
            <person name="Zeng Q."/>
            <person name="Gargeya S."/>
            <person name="Fitzgerald M."/>
            <person name="Haas B."/>
            <person name="Abouelleil A."/>
            <person name="Alvarado L."/>
            <person name="Arachchi H.M."/>
            <person name="Berlin A.M."/>
            <person name="Chapman S.B."/>
            <person name="Dewar J."/>
            <person name="Goldberg J."/>
            <person name="Griggs A."/>
            <person name="Gujja S."/>
            <person name="Hansen M."/>
            <person name="Howarth C."/>
            <person name="Imamovic A."/>
            <person name="Larimer J."/>
            <person name="McCowan C."/>
            <person name="Murphy C."/>
            <person name="Neiman D."/>
            <person name="Pearson M."/>
            <person name="Priest M."/>
            <person name="Roberts A."/>
            <person name="Saif S."/>
            <person name="Shea T."/>
            <person name="Sisk P."/>
            <person name="Sykes S."/>
            <person name="Wortman J."/>
            <person name="Nusbaum C."/>
            <person name="Birren B."/>
        </authorList>
    </citation>
    <scope>NUCLEOTIDE SEQUENCE [LARGE SCALE GENOMIC DNA]</scope>
    <source>
        <strain evidence="9">PRA339</strain>
    </source>
</reference>
<dbReference type="SMART" id="SM01399">
    <property type="entry name" value="Sybindin"/>
    <property type="match status" value="1"/>
</dbReference>
<accession>A0A059F1N0</accession>
<keyword evidence="2 7" id="KW-0813">Transport</keyword>
<keyword evidence="4 7" id="KW-0931">ER-Golgi transport</keyword>
<dbReference type="Gene3D" id="3.30.450.70">
    <property type="match status" value="1"/>
</dbReference>
<proteinExistence type="inferred from homology"/>
<evidence type="ECO:0000256" key="2">
    <source>
        <dbReference type="ARBA" id="ARBA00022448"/>
    </source>
</evidence>
<evidence type="ECO:0000313" key="9">
    <source>
        <dbReference type="Proteomes" id="UP000030655"/>
    </source>
</evidence>
<dbReference type="GO" id="GO:0030008">
    <property type="term" value="C:TRAPP complex"/>
    <property type="evidence" value="ECO:0007669"/>
    <property type="project" value="UniProtKB-UniRule"/>
</dbReference>
<dbReference type="PANTHER" id="PTHR23249">
    <property type="entry name" value="TRAFFICKING PROTEIN PARTICLE COMPLEX SUBUNIT"/>
    <property type="match status" value="1"/>
</dbReference>
<dbReference type="STRING" id="1288291.A0A059F1N0"/>
<organism evidence="8 9">
    <name type="scientific">Anncaliia algerae PRA339</name>
    <dbReference type="NCBI Taxonomy" id="1288291"/>
    <lineage>
        <taxon>Eukaryota</taxon>
        <taxon>Fungi</taxon>
        <taxon>Fungi incertae sedis</taxon>
        <taxon>Microsporidia</taxon>
        <taxon>Tubulinosematoidea</taxon>
        <taxon>Tubulinosematidae</taxon>
        <taxon>Anncaliia</taxon>
    </lineage>
</organism>
<dbReference type="SUPFAM" id="SSF64356">
    <property type="entry name" value="SNARE-like"/>
    <property type="match status" value="1"/>
</dbReference>
<dbReference type="AlphaFoldDB" id="A0A059F1N0"/>
<dbReference type="InterPro" id="IPR011012">
    <property type="entry name" value="Longin-like_dom_sf"/>
</dbReference>
<comment type="subunit">
    <text evidence="7">Part of the multisubunit transport protein particle (TRAPP) complex.</text>
</comment>
<dbReference type="GO" id="GO:0005794">
    <property type="term" value="C:Golgi apparatus"/>
    <property type="evidence" value="ECO:0007669"/>
    <property type="project" value="UniProtKB-SubCell"/>
</dbReference>
<evidence type="ECO:0000256" key="6">
    <source>
        <dbReference type="ARBA" id="ARBA00038179"/>
    </source>
</evidence>
<evidence type="ECO:0000256" key="7">
    <source>
        <dbReference type="RuleBase" id="RU366065"/>
    </source>
</evidence>
<dbReference type="PANTHER" id="PTHR23249:SF15">
    <property type="entry name" value="TRAFFICKING PROTEIN PARTICLE COMPLEX SUBUNIT 4"/>
    <property type="match status" value="1"/>
</dbReference>
<keyword evidence="9" id="KW-1185">Reference proteome</keyword>
<keyword evidence="3 7" id="KW-0256">Endoplasmic reticulum</keyword>
<protein>
    <recommendedName>
        <fullName evidence="7">Trafficking protein particle complex subunit</fullName>
    </recommendedName>
</protein>
<dbReference type="InterPro" id="IPR007233">
    <property type="entry name" value="TRAPPC"/>
</dbReference>
<dbReference type="GO" id="GO:0006888">
    <property type="term" value="P:endoplasmic reticulum to Golgi vesicle-mediated transport"/>
    <property type="evidence" value="ECO:0007669"/>
    <property type="project" value="UniProtKB-UniRule"/>
</dbReference>
<dbReference type="HOGENOM" id="CLU_053380_6_0_1"/>
<sequence>MIIQFFVVNKSGGLIYKYERSSNTPINKLLVLSSTIYSLCTMYDNLFPSQNSLDIKQAIRLNNKVITFYKSPSGVSFVFVATEPCYNIIKVVYQMYSNFVAKDPFYEVDMPIKNDLFNPEPFFNELL</sequence>
<gene>
    <name evidence="8" type="ORF">H312_01554</name>
</gene>
<name>A0A059F1N0_9MICR</name>
<evidence type="ECO:0000256" key="3">
    <source>
        <dbReference type="ARBA" id="ARBA00022824"/>
    </source>
</evidence>
<evidence type="ECO:0000313" key="8">
    <source>
        <dbReference type="EMBL" id="KCZ81007.1"/>
    </source>
</evidence>
<keyword evidence="5 7" id="KW-0333">Golgi apparatus</keyword>
<dbReference type="Pfam" id="PF04099">
    <property type="entry name" value="Sybindin"/>
    <property type="match status" value="1"/>
</dbReference>